<feature type="site" description="Important for substrate specificity" evidence="4">
    <location>
        <position position="14"/>
    </location>
</feature>
<dbReference type="SUPFAM" id="SSF52972">
    <property type="entry name" value="ITPase-like"/>
    <property type="match status" value="1"/>
</dbReference>
<dbReference type="Proteomes" id="UP000595448">
    <property type="component" value="Chromosome"/>
</dbReference>
<comment type="subcellular location">
    <subcellularLocation>
        <location evidence="4">Cytoplasm</location>
    </subcellularLocation>
</comment>
<keyword evidence="6" id="KW-1185">Reference proteome</keyword>
<dbReference type="RefSeq" id="WP_201103409.1">
    <property type="nucleotide sequence ID" value="NZ_CP067977.1"/>
</dbReference>
<dbReference type="HAMAP" id="MF_00528">
    <property type="entry name" value="Maf"/>
    <property type="match status" value="1"/>
</dbReference>
<dbReference type="PANTHER" id="PTHR43213">
    <property type="entry name" value="BIFUNCTIONAL DTTP/UTP PYROPHOSPHATASE/METHYLTRANSFERASE PROTEIN-RELATED"/>
    <property type="match status" value="1"/>
</dbReference>
<dbReference type="NCBIfam" id="TIGR00172">
    <property type="entry name" value="maf"/>
    <property type="match status" value="1"/>
</dbReference>
<keyword evidence="3 4" id="KW-0546">Nucleotide metabolism</keyword>
<comment type="catalytic activity">
    <reaction evidence="4">
        <text>UTP + H2O = UMP + diphosphate + H(+)</text>
        <dbReference type="Rhea" id="RHEA:29395"/>
        <dbReference type="ChEBI" id="CHEBI:15377"/>
        <dbReference type="ChEBI" id="CHEBI:15378"/>
        <dbReference type="ChEBI" id="CHEBI:33019"/>
        <dbReference type="ChEBI" id="CHEBI:46398"/>
        <dbReference type="ChEBI" id="CHEBI:57865"/>
        <dbReference type="EC" id="3.6.1.9"/>
    </reaction>
</comment>
<dbReference type="Gene3D" id="3.90.950.10">
    <property type="match status" value="1"/>
</dbReference>
<keyword evidence="2 4" id="KW-0378">Hydrolase</keyword>
<comment type="cofactor">
    <cofactor evidence="1 4">
        <name>a divalent metal cation</name>
        <dbReference type="ChEBI" id="CHEBI:60240"/>
    </cofactor>
</comment>
<feature type="active site" description="Proton acceptor" evidence="4">
    <location>
        <position position="72"/>
    </location>
</feature>
<comment type="caution">
    <text evidence="4">Lacks conserved residue(s) required for the propagation of feature annotation.</text>
</comment>
<dbReference type="Pfam" id="PF02545">
    <property type="entry name" value="Maf"/>
    <property type="match status" value="1"/>
</dbReference>
<comment type="function">
    <text evidence="4">Nucleoside triphosphate pyrophosphatase that hydrolyzes dTTP and UTP. May have a dual role in cell division arrest and in preventing the incorporation of modified nucleotides into cellular nucleic acids.</text>
</comment>
<keyword evidence="4" id="KW-0963">Cytoplasm</keyword>
<dbReference type="PIRSF" id="PIRSF006305">
    <property type="entry name" value="Maf"/>
    <property type="match status" value="1"/>
</dbReference>
<evidence type="ECO:0000313" key="5">
    <source>
        <dbReference type="EMBL" id="QQQ19055.1"/>
    </source>
</evidence>
<accession>A0ABX7BNA4</accession>
<dbReference type="PANTHER" id="PTHR43213:SF5">
    <property type="entry name" value="BIFUNCTIONAL DTTP_UTP PYROPHOSPHATASE_METHYLTRANSFERASE PROTEIN-RELATED"/>
    <property type="match status" value="1"/>
</dbReference>
<evidence type="ECO:0000256" key="1">
    <source>
        <dbReference type="ARBA" id="ARBA00001968"/>
    </source>
</evidence>
<sequence length="194" mass="20761">MSRPELVLASSSPRRIELLAQVGIVPDQIDPADIDETPQKSETLARLAERLARTKAQVVAERHSDACIVAADTVVSVGRRLLEKAADEAEATRFLRLLSGRNHRVHTAVAVAHAGRLTARVVETRVAFKTLSDAEIAGYVASGDWRGKAGGYGIQGPAGAFVRRIVGSHPAVMGLPLYETVNLLAGVGWRSNHS</sequence>
<comment type="similarity">
    <text evidence="4">Belongs to the Maf family. YhdE subfamily.</text>
</comment>
<gene>
    <name evidence="5" type="primary">maf</name>
    <name evidence="5" type="ORF">JIP62_02700</name>
</gene>
<name>A0ABX7BNA4_9CAUL</name>
<protein>
    <recommendedName>
        <fullName evidence="4">dTTP/UTP pyrophosphatase</fullName>
        <shortName evidence="4">dTTPase/UTPase</shortName>
        <ecNumber evidence="4">3.6.1.9</ecNumber>
    </recommendedName>
    <alternativeName>
        <fullName evidence="4">Nucleoside triphosphate pyrophosphatase</fullName>
    </alternativeName>
    <alternativeName>
        <fullName evidence="4">Nucleotide pyrophosphatase</fullName>
        <shortName evidence="4">Nucleotide PPase</shortName>
    </alternativeName>
</protein>
<reference evidence="5 6" key="1">
    <citation type="submission" date="2021-01" db="EMBL/GenBank/DDBJ databases">
        <title>Brevundimonas vitis sp. nov., an bacterium isolated from grape (Vitis vinifera).</title>
        <authorList>
            <person name="Jiang L."/>
            <person name="Lee J."/>
        </authorList>
    </citation>
    <scope>NUCLEOTIDE SEQUENCE [LARGE SCALE GENOMIC DNA]</scope>
    <source>
        <strain evidence="5 6">GRTSA-9</strain>
    </source>
</reference>
<evidence type="ECO:0000256" key="4">
    <source>
        <dbReference type="HAMAP-Rule" id="MF_00528"/>
    </source>
</evidence>
<comment type="catalytic activity">
    <reaction evidence="4">
        <text>dTTP + H2O = dTMP + diphosphate + H(+)</text>
        <dbReference type="Rhea" id="RHEA:28534"/>
        <dbReference type="ChEBI" id="CHEBI:15377"/>
        <dbReference type="ChEBI" id="CHEBI:15378"/>
        <dbReference type="ChEBI" id="CHEBI:33019"/>
        <dbReference type="ChEBI" id="CHEBI:37568"/>
        <dbReference type="ChEBI" id="CHEBI:63528"/>
        <dbReference type="EC" id="3.6.1.9"/>
    </reaction>
</comment>
<dbReference type="EC" id="3.6.1.9" evidence="4"/>
<organism evidence="5 6">
    <name type="scientific">Brevundimonas vitisensis</name>
    <dbReference type="NCBI Taxonomy" id="2800818"/>
    <lineage>
        <taxon>Bacteria</taxon>
        <taxon>Pseudomonadati</taxon>
        <taxon>Pseudomonadota</taxon>
        <taxon>Alphaproteobacteria</taxon>
        <taxon>Caulobacterales</taxon>
        <taxon>Caulobacteraceae</taxon>
        <taxon>Brevundimonas</taxon>
    </lineage>
</organism>
<evidence type="ECO:0000256" key="2">
    <source>
        <dbReference type="ARBA" id="ARBA00022801"/>
    </source>
</evidence>
<dbReference type="InterPro" id="IPR029001">
    <property type="entry name" value="ITPase-like_fam"/>
</dbReference>
<dbReference type="InterPro" id="IPR003697">
    <property type="entry name" value="Maf-like"/>
</dbReference>
<feature type="site" description="Important for substrate specificity" evidence="4">
    <location>
        <position position="155"/>
    </location>
</feature>
<dbReference type="EMBL" id="CP067977">
    <property type="protein sequence ID" value="QQQ19055.1"/>
    <property type="molecule type" value="Genomic_DNA"/>
</dbReference>
<evidence type="ECO:0000313" key="6">
    <source>
        <dbReference type="Proteomes" id="UP000595448"/>
    </source>
</evidence>
<proteinExistence type="inferred from homology"/>
<feature type="site" description="Important for substrate specificity" evidence="4">
    <location>
        <position position="73"/>
    </location>
</feature>
<dbReference type="CDD" id="cd00555">
    <property type="entry name" value="Maf"/>
    <property type="match status" value="1"/>
</dbReference>
<evidence type="ECO:0000256" key="3">
    <source>
        <dbReference type="ARBA" id="ARBA00023080"/>
    </source>
</evidence>